<keyword evidence="1 2" id="KW-0175">Coiled coil</keyword>
<feature type="coiled-coil region" evidence="2">
    <location>
        <begin position="539"/>
        <end position="601"/>
    </location>
</feature>
<reference evidence="4 5" key="1">
    <citation type="journal article" date="2018" name="Syst. Appl. Microbiol.">
        <title>A new symbiotic nanoarchaeote (Candidatus Nanoclepta minutus) and its host (Zestosphaera tikiterensis gen. nov., sp. nov.) from a New Zealand hot spring.</title>
        <authorList>
            <person name="St John E."/>
            <person name="Liu Y."/>
            <person name="Podar M."/>
            <person name="Stott M.B."/>
            <person name="Meneghin J."/>
            <person name="Chen Z."/>
            <person name="Lagutin K."/>
            <person name="Mitchell K."/>
            <person name="Reysenbach A.L."/>
        </authorList>
    </citation>
    <scope>NUCLEOTIDE SEQUENCE [LARGE SCALE GENOMIC DNA]</scope>
    <source>
        <strain evidence="4">NZ3</strain>
    </source>
</reference>
<proteinExistence type="predicted"/>
<dbReference type="SUPFAM" id="SSF75712">
    <property type="entry name" value="Rad50 coiled-coil Zn hook"/>
    <property type="match status" value="1"/>
</dbReference>
<evidence type="ECO:0000256" key="1">
    <source>
        <dbReference type="ARBA" id="ARBA00023054"/>
    </source>
</evidence>
<evidence type="ECO:0000256" key="2">
    <source>
        <dbReference type="SAM" id="Coils"/>
    </source>
</evidence>
<dbReference type="Pfam" id="PF13476">
    <property type="entry name" value="AAA_23"/>
    <property type="match status" value="1"/>
</dbReference>
<dbReference type="Proteomes" id="UP000244093">
    <property type="component" value="Unassembled WGS sequence"/>
</dbReference>
<feature type="domain" description="Rad50/SbcC-type AAA" evidence="3">
    <location>
        <begin position="5"/>
        <end position="243"/>
    </location>
</feature>
<dbReference type="InterPro" id="IPR038729">
    <property type="entry name" value="Rad50/SbcC_AAA"/>
</dbReference>
<evidence type="ECO:0000313" key="5">
    <source>
        <dbReference type="Proteomes" id="UP000244093"/>
    </source>
</evidence>
<protein>
    <recommendedName>
        <fullName evidence="3">Rad50/SbcC-type AAA domain-containing protein</fullName>
    </recommendedName>
</protein>
<dbReference type="EMBL" id="NBVN01000006">
    <property type="protein sequence ID" value="PUA31833.1"/>
    <property type="molecule type" value="Genomic_DNA"/>
</dbReference>
<dbReference type="AlphaFoldDB" id="A0A2R7Y2Y0"/>
<evidence type="ECO:0000313" key="4">
    <source>
        <dbReference type="EMBL" id="PUA31833.1"/>
    </source>
</evidence>
<organism evidence="4 5">
    <name type="scientific">Zestosphaera tikiterensis</name>
    <dbReference type="NCBI Taxonomy" id="1973259"/>
    <lineage>
        <taxon>Archaea</taxon>
        <taxon>Thermoproteota</taxon>
        <taxon>Thermoprotei</taxon>
        <taxon>Desulfurococcales</taxon>
        <taxon>Desulfurococcaceae</taxon>
        <taxon>Zestosphaera</taxon>
    </lineage>
</organism>
<dbReference type="InterPro" id="IPR027417">
    <property type="entry name" value="P-loop_NTPase"/>
</dbReference>
<dbReference type="Pfam" id="PF13558">
    <property type="entry name" value="SbcC_Walker_B"/>
    <property type="match status" value="1"/>
</dbReference>
<gene>
    <name evidence="4" type="ORF">B7O98_08545</name>
</gene>
<dbReference type="PANTHER" id="PTHR32114:SF2">
    <property type="entry name" value="ABC TRANSPORTER ABCH.3"/>
    <property type="match status" value="1"/>
</dbReference>
<name>A0A2R7Y2Y0_9CREN</name>
<dbReference type="SUPFAM" id="SSF52540">
    <property type="entry name" value="P-loop containing nucleoside triphosphate hydrolases"/>
    <property type="match status" value="1"/>
</dbReference>
<feature type="coiled-coil region" evidence="2">
    <location>
        <begin position="202"/>
        <end position="250"/>
    </location>
</feature>
<feature type="coiled-coil region" evidence="2">
    <location>
        <begin position="384"/>
        <end position="490"/>
    </location>
</feature>
<comment type="caution">
    <text evidence="4">The sequence shown here is derived from an EMBL/GenBank/DDBJ whole genome shotgun (WGS) entry which is preliminary data.</text>
</comment>
<dbReference type="Gene3D" id="1.10.287.510">
    <property type="entry name" value="Helix hairpin bin"/>
    <property type="match status" value="1"/>
</dbReference>
<evidence type="ECO:0000259" key="3">
    <source>
        <dbReference type="Pfam" id="PF13476"/>
    </source>
</evidence>
<accession>A0A2R7Y2Y0</accession>
<dbReference type="PANTHER" id="PTHR32114">
    <property type="entry name" value="ABC TRANSPORTER ABCH.3"/>
    <property type="match status" value="1"/>
</dbReference>
<dbReference type="Gene3D" id="3.40.50.300">
    <property type="entry name" value="P-loop containing nucleotide triphosphate hydrolases"/>
    <property type="match status" value="2"/>
</dbReference>
<sequence length="758" mass="86454">MIIKKVYLNNFLSHRNSELEFTEGVNALVGPNGAGKSSVVEGLFVALFPTPKYSVREGRKESLLHRGYRKGSIAVVFEVGGRSFKVVREVSLDGSDSVRLYEIKEGGEVLKAVNFNPVIKEISSLLGVSRHELVVDLVRNTILSLQDELTKIIDLKPSERREEILSLFGLENLINALEVVKTALNSKEKVLTAEESDRRVRLSKLQEEERRVKEEVVKLQKEYEALSKELKELEERIDKAERERSDLSNAVKALDMFEQALIMRRFKELKSRYDELKVLSAWSPENLVRARKSVSDVTARINKLRSDLNSLTSKASELFGRRVSSQQDLEELKEGLNSRGEALTNDIARVESLIDLYNVYLNKVSESSKCPICGSLIKDPTSIRQHLIEESENLKVRLADLKREMDALLKTVKQVEAMEREFRRLLTAEETLSEELRRAREEEERLASEAVKLCGELSLSRELNECVDQLLKLKEEFTKVSIELENLKAELGDVTELELDVEGLLNEFNSYASVTGVTLSLNVSRSDIIKVRSAINNSLSRVVNHVNALRNQLNDLNRRVGLIKGRLEEICDREVRIAEEIKELRKALEDIEQRKKVVKTLREFSEAYLGRDGVIAKKLTVKAREELERRANEILKGFKLGIERLKIDDEYNISYYVNDEELNVKNASGGEKVSIAIALRLALAEMLMGKVSTIILDEPTVYLDEENREKLFEILKQVASNLKQIIIVTHEEKVKDIADKIYRIENRGLQSYVKELTT</sequence>